<dbReference type="VEuPathDB" id="FungiDB:DFL_002009"/>
<protein>
    <recommendedName>
        <fullName evidence="2">Clr5 domain-containing protein</fullName>
    </recommendedName>
</protein>
<dbReference type="RefSeq" id="XP_067493343.1">
    <property type="nucleotide sequence ID" value="XM_067630728.1"/>
</dbReference>
<feature type="region of interest" description="Disordered" evidence="1">
    <location>
        <begin position="318"/>
        <end position="343"/>
    </location>
</feature>
<evidence type="ECO:0000259" key="2">
    <source>
        <dbReference type="Pfam" id="PF14420"/>
    </source>
</evidence>
<dbReference type="Proteomes" id="UP000283090">
    <property type="component" value="Unassembled WGS sequence"/>
</dbReference>
<proteinExistence type="predicted"/>
<comment type="caution">
    <text evidence="3">The sequence shown here is derived from an EMBL/GenBank/DDBJ whole genome shotgun (WGS) entry which is preliminary data.</text>
</comment>
<dbReference type="GeneID" id="93584320"/>
<evidence type="ECO:0000313" key="4">
    <source>
        <dbReference type="Proteomes" id="UP000283090"/>
    </source>
</evidence>
<dbReference type="InterPro" id="IPR025676">
    <property type="entry name" value="Clr5_dom"/>
</dbReference>
<reference evidence="3 4" key="1">
    <citation type="submission" date="2019-01" db="EMBL/GenBank/DDBJ databases">
        <title>Intercellular communication is required for trap formation in the nematode-trapping fungus Duddingtonia flagrans.</title>
        <authorList>
            <person name="Youssar L."/>
            <person name="Wernet V."/>
            <person name="Hensel N."/>
            <person name="Hildebrandt H.-G."/>
            <person name="Fischer R."/>
        </authorList>
    </citation>
    <scope>NUCLEOTIDE SEQUENCE [LARGE SCALE GENOMIC DNA]</scope>
    <source>
        <strain evidence="3 4">CBS H-5679</strain>
    </source>
</reference>
<dbReference type="EMBL" id="SAEB01000003">
    <property type="protein sequence ID" value="RVD87799.1"/>
    <property type="molecule type" value="Genomic_DNA"/>
</dbReference>
<organism evidence="3 4">
    <name type="scientific">Arthrobotrys flagrans</name>
    <name type="common">Nematode-trapping fungus</name>
    <name type="synonym">Trichothecium flagrans</name>
    <dbReference type="NCBI Taxonomy" id="97331"/>
    <lineage>
        <taxon>Eukaryota</taxon>
        <taxon>Fungi</taxon>
        <taxon>Dikarya</taxon>
        <taxon>Ascomycota</taxon>
        <taxon>Pezizomycotina</taxon>
        <taxon>Orbiliomycetes</taxon>
        <taxon>Orbiliales</taxon>
        <taxon>Orbiliaceae</taxon>
        <taxon>Arthrobotrys</taxon>
    </lineage>
</organism>
<keyword evidence="4" id="KW-1185">Reference proteome</keyword>
<dbReference type="OrthoDB" id="5308957at2759"/>
<feature type="compositionally biased region" description="Polar residues" evidence="1">
    <location>
        <begin position="334"/>
        <end position="343"/>
    </location>
</feature>
<evidence type="ECO:0000313" key="3">
    <source>
        <dbReference type="EMBL" id="RVD87799.1"/>
    </source>
</evidence>
<feature type="region of interest" description="Disordered" evidence="1">
    <location>
        <begin position="102"/>
        <end position="122"/>
    </location>
</feature>
<dbReference type="Pfam" id="PF14420">
    <property type="entry name" value="Clr5"/>
    <property type="match status" value="1"/>
</dbReference>
<feature type="region of interest" description="Disordered" evidence="1">
    <location>
        <begin position="187"/>
        <end position="219"/>
    </location>
</feature>
<gene>
    <name evidence="3" type="ORF">DFL_002009</name>
</gene>
<feature type="domain" description="Clr5" evidence="2">
    <location>
        <begin position="19"/>
        <end position="71"/>
    </location>
</feature>
<dbReference type="AlphaFoldDB" id="A0A437A9A3"/>
<accession>A0A437A9A3</accession>
<evidence type="ECO:0000256" key="1">
    <source>
        <dbReference type="SAM" id="MobiDB-lite"/>
    </source>
</evidence>
<name>A0A437A9A3_ARTFL</name>
<sequence length="343" mass="40053">MSSGAAVFNSRYSRAVLSKSDWEDHREFIQKHYIENDKTLEDLKVLLKENLGVEVTKHQLEYRCRRWNFRKNYSQAYPRQSQNQNVLKFPPTEVAKKGRVKQKASCEPQLSPIRQKPPASNVNGLSSYPALLDYDDRLAGAPKQAEIYSTTQETSYDYWRSVRGQDERFDTRHVRHEVDEYKPLIDSHDHQPLFSSSPGFDPVEYSGHKRSPLDQSFETSRELQHEQRDYKNNYWLQRFSQEYPNANTNNKLRNELLPYLDTGFNTWPLSAPPYQLYDSSSMNSPWDDTQLDPNVCAAPLSHQRQGNFESSFLPNARYMESGNTPRRSGFGYPDTTTEEWNGR</sequence>